<feature type="domain" description="RecA family profile 2" evidence="11">
    <location>
        <begin position="273"/>
        <end position="335"/>
    </location>
</feature>
<dbReference type="PANTHER" id="PTHR22942">
    <property type="entry name" value="RECA/RAD51/RADA DNA STRAND-PAIRING FAMILY MEMBER"/>
    <property type="match status" value="1"/>
</dbReference>
<accession>A0A2V3IPH3</accession>
<proteinExistence type="inferred from homology"/>
<dbReference type="NCBIfam" id="TIGR02238">
    <property type="entry name" value="recomb_DMC1"/>
    <property type="match status" value="1"/>
</dbReference>
<keyword evidence="7" id="KW-0469">Meiosis</keyword>
<evidence type="ECO:0000256" key="6">
    <source>
        <dbReference type="ARBA" id="ARBA00023242"/>
    </source>
</evidence>
<keyword evidence="4 9" id="KW-0067">ATP-binding</keyword>
<evidence type="ECO:0000313" key="12">
    <source>
        <dbReference type="EMBL" id="PXF43030.1"/>
    </source>
</evidence>
<dbReference type="NCBIfam" id="NF003301">
    <property type="entry name" value="PRK04301.1"/>
    <property type="match status" value="1"/>
</dbReference>
<dbReference type="SUPFAM" id="SSF52540">
    <property type="entry name" value="P-loop containing nucleoside triphosphate hydrolases"/>
    <property type="match status" value="1"/>
</dbReference>
<evidence type="ECO:0000256" key="4">
    <source>
        <dbReference type="ARBA" id="ARBA00022840"/>
    </source>
</evidence>
<dbReference type="GO" id="GO:0000794">
    <property type="term" value="C:condensed nuclear chromosome"/>
    <property type="evidence" value="ECO:0007669"/>
    <property type="project" value="TreeGrafter"/>
</dbReference>
<dbReference type="InterPro" id="IPR020588">
    <property type="entry name" value="RecA_ATP-bd"/>
</dbReference>
<evidence type="ECO:0000256" key="5">
    <source>
        <dbReference type="ARBA" id="ARBA00023125"/>
    </source>
</evidence>
<dbReference type="GO" id="GO:0003697">
    <property type="term" value="F:single-stranded DNA binding"/>
    <property type="evidence" value="ECO:0007669"/>
    <property type="project" value="TreeGrafter"/>
</dbReference>
<dbReference type="Gene3D" id="1.10.150.20">
    <property type="entry name" value="5' to 3' exonuclease, C-terminal subdomain"/>
    <property type="match status" value="1"/>
</dbReference>
<dbReference type="SUPFAM" id="SSF47794">
    <property type="entry name" value="Rad51 N-terminal domain-like"/>
    <property type="match status" value="1"/>
</dbReference>
<dbReference type="InterPro" id="IPR020587">
    <property type="entry name" value="RecA_monomer-monomer_interface"/>
</dbReference>
<dbReference type="Gene3D" id="3.40.50.300">
    <property type="entry name" value="P-loop containing nucleotide triphosphate hydrolases"/>
    <property type="match status" value="1"/>
</dbReference>
<dbReference type="OrthoDB" id="10251254at2759"/>
<dbReference type="PIRSF" id="PIRSF005856">
    <property type="entry name" value="Rad51"/>
    <property type="match status" value="1"/>
</dbReference>
<dbReference type="GO" id="GO:0003690">
    <property type="term" value="F:double-stranded DNA binding"/>
    <property type="evidence" value="ECO:0007669"/>
    <property type="project" value="TreeGrafter"/>
</dbReference>
<sequence length="335" mass="36587">MSRSLDMQVEEQVEEEVLTFDEIDKLSELAIAAADIKKMKDAGYYTVSSVLMRTKKALCEVKGLSEPKIDKIRDAALKLVGAGFITGTEARQKRMNVYNISTGSQALNEIIGGGIESGSITEAFGEFRCGKTQLSHTLCVTAQLPHEMGGGNGRVAFIDTENTFRPERIIEICARFDLNAEDVLDNIVVARAYTSEHQCELLDHVAARMAADRFALLIVDSATALFRVDFTGRGELACRQQKLNQFMSSLTKIAEQFNVAVWITNQVMSTPDAMAFAADKKPIGGHVMAHASTTRLALRKGRGEQRICKIFDSPMFAEAEATFAIGVGGICDASD</sequence>
<dbReference type="PANTHER" id="PTHR22942:SF30">
    <property type="entry name" value="MEIOTIC RECOMBINATION PROTEIN DMC1_LIM15 HOMOLOG"/>
    <property type="match status" value="1"/>
</dbReference>
<reference evidence="12 13" key="1">
    <citation type="journal article" date="2018" name="Mol. Biol. Evol.">
        <title>Analysis of the draft genome of the red seaweed Gracilariopsis chorda provides insights into genome size evolution in Rhodophyta.</title>
        <authorList>
            <person name="Lee J."/>
            <person name="Yang E.C."/>
            <person name="Graf L."/>
            <person name="Yang J.H."/>
            <person name="Qiu H."/>
            <person name="Zel Zion U."/>
            <person name="Chan C.X."/>
            <person name="Stephens T.G."/>
            <person name="Weber A.P.M."/>
            <person name="Boo G.H."/>
            <person name="Boo S.M."/>
            <person name="Kim K.M."/>
            <person name="Shin Y."/>
            <person name="Jung M."/>
            <person name="Lee S.J."/>
            <person name="Yim H.S."/>
            <person name="Lee J.H."/>
            <person name="Bhattacharya D."/>
            <person name="Yoon H.S."/>
        </authorList>
    </citation>
    <scope>NUCLEOTIDE SEQUENCE [LARGE SCALE GENOMIC DNA]</scope>
    <source>
        <strain evidence="12 13">SKKU-2015</strain>
        <tissue evidence="12">Whole body</tissue>
    </source>
</reference>
<keyword evidence="6" id="KW-0539">Nucleus</keyword>
<dbReference type="SMR" id="A0A2V3IPH3"/>
<dbReference type="Proteomes" id="UP000247409">
    <property type="component" value="Unassembled WGS sequence"/>
</dbReference>
<comment type="caution">
    <text evidence="12">The sequence shown here is derived from an EMBL/GenBank/DDBJ whole genome shotgun (WGS) entry which is preliminary data.</text>
</comment>
<evidence type="ECO:0000256" key="2">
    <source>
        <dbReference type="ARBA" id="ARBA00008897"/>
    </source>
</evidence>
<dbReference type="EMBL" id="NBIV01000140">
    <property type="protein sequence ID" value="PXF43030.1"/>
    <property type="molecule type" value="Genomic_DNA"/>
</dbReference>
<evidence type="ECO:0000256" key="8">
    <source>
        <dbReference type="ARBA" id="ARBA00023306"/>
    </source>
</evidence>
<dbReference type="GO" id="GO:0070192">
    <property type="term" value="P:chromosome organization involved in meiotic cell cycle"/>
    <property type="evidence" value="ECO:0007669"/>
    <property type="project" value="TreeGrafter"/>
</dbReference>
<dbReference type="Pfam" id="PF08423">
    <property type="entry name" value="Rad51"/>
    <property type="match status" value="1"/>
</dbReference>
<dbReference type="PROSITE" id="PS50163">
    <property type="entry name" value="RECA_3"/>
    <property type="match status" value="1"/>
</dbReference>
<evidence type="ECO:0000256" key="1">
    <source>
        <dbReference type="ARBA" id="ARBA00004123"/>
    </source>
</evidence>
<dbReference type="InterPro" id="IPR013632">
    <property type="entry name" value="Rad51_C"/>
</dbReference>
<evidence type="ECO:0000313" key="13">
    <source>
        <dbReference type="Proteomes" id="UP000247409"/>
    </source>
</evidence>
<dbReference type="GO" id="GO:0000150">
    <property type="term" value="F:DNA strand exchange activity"/>
    <property type="evidence" value="ECO:0007669"/>
    <property type="project" value="InterPro"/>
</dbReference>
<dbReference type="GO" id="GO:0007131">
    <property type="term" value="P:reciprocal meiotic recombination"/>
    <property type="evidence" value="ECO:0007669"/>
    <property type="project" value="InterPro"/>
</dbReference>
<dbReference type="SMART" id="SM00382">
    <property type="entry name" value="AAA"/>
    <property type="match status" value="1"/>
</dbReference>
<evidence type="ECO:0000256" key="9">
    <source>
        <dbReference type="RuleBase" id="RU003422"/>
    </source>
</evidence>
<dbReference type="AlphaFoldDB" id="A0A2V3IPH3"/>
<dbReference type="InterPro" id="IPR016467">
    <property type="entry name" value="DNA_recomb/repair_RecA-like"/>
</dbReference>
<dbReference type="FunFam" id="3.40.50.300:FF:000239">
    <property type="entry name" value="Meiotic recombination protein DMC1"/>
    <property type="match status" value="1"/>
</dbReference>
<feature type="domain" description="RecA family profile 1" evidence="10">
    <location>
        <begin position="96"/>
        <end position="267"/>
    </location>
</feature>
<comment type="subcellular location">
    <subcellularLocation>
        <location evidence="1">Nucleus</location>
    </subcellularLocation>
</comment>
<dbReference type="InterPro" id="IPR010995">
    <property type="entry name" value="DNA_repair_Rad51/TF_NusA_a-hlx"/>
</dbReference>
<dbReference type="STRING" id="448386.A0A2V3IPH3"/>
<comment type="similarity">
    <text evidence="2">Belongs to the RecA family. DMC1 subfamily.</text>
</comment>
<dbReference type="InterPro" id="IPR027417">
    <property type="entry name" value="P-loop_NTPase"/>
</dbReference>
<dbReference type="InterPro" id="IPR003593">
    <property type="entry name" value="AAA+_ATPase"/>
</dbReference>
<keyword evidence="8" id="KW-0131">Cell cycle</keyword>
<evidence type="ECO:0000256" key="3">
    <source>
        <dbReference type="ARBA" id="ARBA00022741"/>
    </source>
</evidence>
<evidence type="ECO:0000259" key="10">
    <source>
        <dbReference type="PROSITE" id="PS50162"/>
    </source>
</evidence>
<name>A0A2V3IPH3_9FLOR</name>
<organism evidence="12 13">
    <name type="scientific">Gracilariopsis chorda</name>
    <dbReference type="NCBI Taxonomy" id="448386"/>
    <lineage>
        <taxon>Eukaryota</taxon>
        <taxon>Rhodophyta</taxon>
        <taxon>Florideophyceae</taxon>
        <taxon>Rhodymeniophycidae</taxon>
        <taxon>Gracilariales</taxon>
        <taxon>Gracilariaceae</taxon>
        <taxon>Gracilariopsis</taxon>
    </lineage>
</organism>
<dbReference type="InterPro" id="IPR011940">
    <property type="entry name" value="Dmc1"/>
</dbReference>
<dbReference type="GO" id="GO:0042148">
    <property type="term" value="P:DNA strand invasion"/>
    <property type="evidence" value="ECO:0007669"/>
    <property type="project" value="TreeGrafter"/>
</dbReference>
<evidence type="ECO:0000259" key="11">
    <source>
        <dbReference type="PROSITE" id="PS50163"/>
    </source>
</evidence>
<dbReference type="GO" id="GO:0006312">
    <property type="term" value="P:mitotic recombination"/>
    <property type="evidence" value="ECO:0007669"/>
    <property type="project" value="TreeGrafter"/>
</dbReference>
<evidence type="ECO:0000256" key="7">
    <source>
        <dbReference type="ARBA" id="ARBA00023254"/>
    </source>
</evidence>
<dbReference type="GO" id="GO:0005524">
    <property type="term" value="F:ATP binding"/>
    <property type="evidence" value="ECO:0007669"/>
    <property type="project" value="UniProtKB-KW"/>
</dbReference>
<dbReference type="GO" id="GO:0140664">
    <property type="term" value="F:ATP-dependent DNA damage sensor activity"/>
    <property type="evidence" value="ECO:0007669"/>
    <property type="project" value="InterPro"/>
</dbReference>
<keyword evidence="5" id="KW-0238">DNA-binding</keyword>
<keyword evidence="13" id="KW-1185">Reference proteome</keyword>
<gene>
    <name evidence="12" type="ORF">BWQ96_07227</name>
</gene>
<dbReference type="PROSITE" id="PS50162">
    <property type="entry name" value="RECA_2"/>
    <property type="match status" value="1"/>
</dbReference>
<keyword evidence="3 9" id="KW-0547">Nucleotide-binding</keyword>
<dbReference type="GO" id="GO:0000730">
    <property type="term" value="P:DNA recombinase assembly"/>
    <property type="evidence" value="ECO:0007669"/>
    <property type="project" value="TreeGrafter"/>
</dbReference>
<protein>
    <submittedName>
        <fullName evidence="12">Meiotic recombination protein DMC1-like</fullName>
    </submittedName>
</protein>